<keyword evidence="2" id="KW-0812">Transmembrane</keyword>
<evidence type="ECO:0000256" key="2">
    <source>
        <dbReference type="SAM" id="Phobius"/>
    </source>
</evidence>
<accession>A0A1H9RC06</accession>
<proteinExistence type="predicted"/>
<feature type="transmembrane region" description="Helical" evidence="2">
    <location>
        <begin position="51"/>
        <end position="75"/>
    </location>
</feature>
<dbReference type="STRING" id="587636.SAMN05216199_0932"/>
<feature type="compositionally biased region" description="Polar residues" evidence="1">
    <location>
        <begin position="107"/>
        <end position="120"/>
    </location>
</feature>
<evidence type="ECO:0000313" key="4">
    <source>
        <dbReference type="Proteomes" id="UP000199019"/>
    </source>
</evidence>
<keyword evidence="2" id="KW-1133">Transmembrane helix</keyword>
<gene>
    <name evidence="3" type="ORF">SAMN05216199_0932</name>
</gene>
<dbReference type="RefSeq" id="WP_091755714.1">
    <property type="nucleotide sequence ID" value="NZ_FOHB01000001.1"/>
</dbReference>
<evidence type="ECO:0000256" key="1">
    <source>
        <dbReference type="SAM" id="MobiDB-lite"/>
    </source>
</evidence>
<organism evidence="3 4">
    <name type="scientific">Pedococcus cremeus</name>
    <dbReference type="NCBI Taxonomy" id="587636"/>
    <lineage>
        <taxon>Bacteria</taxon>
        <taxon>Bacillati</taxon>
        <taxon>Actinomycetota</taxon>
        <taxon>Actinomycetes</taxon>
        <taxon>Micrococcales</taxon>
        <taxon>Intrasporangiaceae</taxon>
        <taxon>Pedococcus</taxon>
    </lineage>
</organism>
<sequence>MQSDHHENELEDLLRQVFEEARREGRRDLTGVHAAATAEAARLRRRHRQRVTLGGAGGALVAATVVAAVVLVSGATGPTTSRLRPAGPTRSATESRPAVTGAPAPVSSVSNGAGATSSATPAPDGSAYEIPDVLPTPLPSGLRDMTGAMPTSEPELMGNLGGCNWTGDVRKPVAGREWQLTDAKDSGWLAGLSIAGFTTGTGEQAMKELLDHRLECQLGDGVEPVAWPGKPDNGHLLASSRVGDGDQLLRPRALAVIQTGDLLVSAFAHADSVARARATATDLAERAAAGLRGFPPAEGAALGTSTEPPNAASAPGVVTKELNGWANAYDFGDVYPTVEQLGHGVSYKGGAPITGPRTPAASGAQICDSTAVAEAKGETADTSPLPIAGTQNSAWSGGGGANDPNVTISVTGWKKGTGAARFRDLQEDQGFCVWMPEQSRVAWPGADPSRTWLSRSAPGQVAVHLASQRVGDVIVSVVVMGMPEATARAEAIRLSDLVAGKVRDSGLPAAEGK</sequence>
<keyword evidence="2" id="KW-0472">Membrane</keyword>
<keyword evidence="4" id="KW-1185">Reference proteome</keyword>
<protein>
    <submittedName>
        <fullName evidence="3">Uncharacterized protein</fullName>
    </submittedName>
</protein>
<name>A0A1H9RC06_9MICO</name>
<evidence type="ECO:0000313" key="3">
    <source>
        <dbReference type="EMBL" id="SER70461.1"/>
    </source>
</evidence>
<reference evidence="4" key="1">
    <citation type="submission" date="2016-10" db="EMBL/GenBank/DDBJ databases">
        <authorList>
            <person name="Varghese N."/>
            <person name="Submissions S."/>
        </authorList>
    </citation>
    <scope>NUCLEOTIDE SEQUENCE [LARGE SCALE GENOMIC DNA]</scope>
    <source>
        <strain evidence="4">CGMCC 1.6963</strain>
    </source>
</reference>
<feature type="region of interest" description="Disordered" evidence="1">
    <location>
        <begin position="77"/>
        <end position="131"/>
    </location>
</feature>
<dbReference type="Proteomes" id="UP000199019">
    <property type="component" value="Unassembled WGS sequence"/>
</dbReference>
<dbReference type="AlphaFoldDB" id="A0A1H9RC06"/>
<dbReference type="OrthoDB" id="4872324at2"/>
<dbReference type="EMBL" id="FOHB01000001">
    <property type="protein sequence ID" value="SER70461.1"/>
    <property type="molecule type" value="Genomic_DNA"/>
</dbReference>